<dbReference type="InterPro" id="IPR036255">
    <property type="entry name" value="YgfB-like_sf"/>
</dbReference>
<gene>
    <name evidence="1" type="ORF">OPS25_03105</name>
</gene>
<evidence type="ECO:0000313" key="1">
    <source>
        <dbReference type="EMBL" id="MCW8107491.1"/>
    </source>
</evidence>
<dbReference type="EMBL" id="JAPFRD010000005">
    <property type="protein sequence ID" value="MCW8107491.1"/>
    <property type="molecule type" value="Genomic_DNA"/>
</dbReference>
<reference evidence="1" key="1">
    <citation type="submission" date="2022-11" db="EMBL/GenBank/DDBJ databases">
        <title>Alteromonas sp. nov., isolated from sea water of the Qingdao.</title>
        <authorList>
            <person name="Wang Q."/>
        </authorList>
    </citation>
    <scope>NUCLEOTIDE SEQUENCE</scope>
    <source>
        <strain evidence="1">ASW11-7</strain>
    </source>
</reference>
<protein>
    <submittedName>
        <fullName evidence="1">UPF0149 family protein</fullName>
    </submittedName>
</protein>
<accession>A0ABT3P5Y7</accession>
<dbReference type="Proteomes" id="UP001142810">
    <property type="component" value="Unassembled WGS sequence"/>
</dbReference>
<dbReference type="InterPro" id="IPR011978">
    <property type="entry name" value="YgfB-like"/>
</dbReference>
<proteinExistence type="predicted"/>
<sequence length="211" mass="23333">MSSPLSSVYQDPALADILPSQAFSEGYIFAIAASPEIPLPEQWMPGLVNGSSSTLDAAKVNKLADGMMFMLRDTLSAMRDGKVLLPDYVIWTEDKSKRADAEQWLTGLLMGHQSVENCWQQAWLSAQSTCSSSTENETPTKRLTRCLKFFSSLADIDLALHARTGSQAQLFREKLPALYKQLPMMLTEYVTLAGELAALLPNQFESFKATE</sequence>
<comment type="caution">
    <text evidence="1">The sequence shown here is derived from an EMBL/GenBank/DDBJ whole genome shotgun (WGS) entry which is preliminary data.</text>
</comment>
<dbReference type="RefSeq" id="WP_265616200.1">
    <property type="nucleotide sequence ID" value="NZ_JAPFRD010000005.1"/>
</dbReference>
<organism evidence="1 2">
    <name type="scientific">Alteromonas aquimaris</name>
    <dbReference type="NCBI Taxonomy" id="2998417"/>
    <lineage>
        <taxon>Bacteria</taxon>
        <taxon>Pseudomonadati</taxon>
        <taxon>Pseudomonadota</taxon>
        <taxon>Gammaproteobacteria</taxon>
        <taxon>Alteromonadales</taxon>
        <taxon>Alteromonadaceae</taxon>
        <taxon>Alteromonas/Salinimonas group</taxon>
        <taxon>Alteromonas</taxon>
    </lineage>
</organism>
<dbReference type="SUPFAM" id="SSF101327">
    <property type="entry name" value="YgfB-like"/>
    <property type="match status" value="1"/>
</dbReference>
<evidence type="ECO:0000313" key="2">
    <source>
        <dbReference type="Proteomes" id="UP001142810"/>
    </source>
</evidence>
<name>A0ABT3P5Y7_9ALTE</name>
<keyword evidence="2" id="KW-1185">Reference proteome</keyword>
<dbReference type="Pfam" id="PF03695">
    <property type="entry name" value="UPF0149"/>
    <property type="match status" value="1"/>
</dbReference>